<keyword evidence="4" id="KW-1185">Reference proteome</keyword>
<feature type="region of interest" description="Disordered" evidence="1">
    <location>
        <begin position="337"/>
        <end position="369"/>
    </location>
</feature>
<dbReference type="EMBL" id="JAAAJB010000699">
    <property type="protein sequence ID" value="KAG0251989.1"/>
    <property type="molecule type" value="Genomic_DNA"/>
</dbReference>
<comment type="caution">
    <text evidence="3">The sequence shown here is derived from an EMBL/GenBank/DDBJ whole genome shotgun (WGS) entry which is preliminary data.</text>
</comment>
<reference evidence="3" key="1">
    <citation type="journal article" date="2020" name="Fungal Divers.">
        <title>Resolving the Mortierellaceae phylogeny through synthesis of multi-gene phylogenetics and phylogenomics.</title>
        <authorList>
            <person name="Vandepol N."/>
            <person name="Liber J."/>
            <person name="Desiro A."/>
            <person name="Na H."/>
            <person name="Kennedy M."/>
            <person name="Barry K."/>
            <person name="Grigoriev I.V."/>
            <person name="Miller A.N."/>
            <person name="O'Donnell K."/>
            <person name="Stajich J.E."/>
            <person name="Bonito G."/>
        </authorList>
    </citation>
    <scope>NUCLEOTIDE SEQUENCE</scope>
    <source>
        <strain evidence="3">BC1065</strain>
    </source>
</reference>
<feature type="compositionally biased region" description="Low complexity" evidence="1">
    <location>
        <begin position="483"/>
        <end position="497"/>
    </location>
</feature>
<feature type="region of interest" description="Disordered" evidence="1">
    <location>
        <begin position="1"/>
        <end position="22"/>
    </location>
</feature>
<evidence type="ECO:0000256" key="1">
    <source>
        <dbReference type="SAM" id="MobiDB-lite"/>
    </source>
</evidence>
<evidence type="ECO:0000313" key="4">
    <source>
        <dbReference type="Proteomes" id="UP000807716"/>
    </source>
</evidence>
<dbReference type="InterPro" id="IPR052766">
    <property type="entry name" value="S41A_metabolite_peptidase"/>
</dbReference>
<feature type="compositionally biased region" description="Basic and acidic residues" evidence="1">
    <location>
        <begin position="432"/>
        <end position="443"/>
    </location>
</feature>
<feature type="compositionally biased region" description="Gly residues" evidence="1">
    <location>
        <begin position="72"/>
        <end position="83"/>
    </location>
</feature>
<dbReference type="InterPro" id="IPR005151">
    <property type="entry name" value="Tail-specific_protease"/>
</dbReference>
<feature type="compositionally biased region" description="Acidic residues" evidence="1">
    <location>
        <begin position="419"/>
        <end position="430"/>
    </location>
</feature>
<evidence type="ECO:0000313" key="3">
    <source>
        <dbReference type="EMBL" id="KAG0251989.1"/>
    </source>
</evidence>
<organism evidence="3 4">
    <name type="scientific">Actinomortierella ambigua</name>
    <dbReference type="NCBI Taxonomy" id="1343610"/>
    <lineage>
        <taxon>Eukaryota</taxon>
        <taxon>Fungi</taxon>
        <taxon>Fungi incertae sedis</taxon>
        <taxon>Mucoromycota</taxon>
        <taxon>Mortierellomycotina</taxon>
        <taxon>Mortierellomycetes</taxon>
        <taxon>Mortierellales</taxon>
        <taxon>Mortierellaceae</taxon>
        <taxon>Actinomortierella</taxon>
    </lineage>
</organism>
<feature type="region of interest" description="Disordered" evidence="1">
    <location>
        <begin position="59"/>
        <end position="94"/>
    </location>
</feature>
<evidence type="ECO:0000259" key="2">
    <source>
        <dbReference type="Pfam" id="PF03572"/>
    </source>
</evidence>
<dbReference type="Proteomes" id="UP000807716">
    <property type="component" value="Unassembled WGS sequence"/>
</dbReference>
<dbReference type="OrthoDB" id="27214at2759"/>
<feature type="compositionally biased region" description="Polar residues" evidence="1">
    <location>
        <begin position="471"/>
        <end position="482"/>
    </location>
</feature>
<dbReference type="GO" id="GO:0006508">
    <property type="term" value="P:proteolysis"/>
    <property type="evidence" value="ECO:0007669"/>
    <property type="project" value="InterPro"/>
</dbReference>
<sequence>MQERPSRCQDQPSDRRGGKRRKHRRCITALLVAAAAILSLNTAQAAPVHDARYLPVQPIKRQDPVPSPLPGTGQGGGGGGGGQQDNAGGTDPCTALSKALEPQITYDLVRTCFENIPYNATEANSILTTLYTFYKDFYIFVDSAQQPQQKKPFTNPPVDILAELRLLGQRTYANDFEFHRQVDLVVNKLNDAHANYMPECYQHYLYIQPFDLYAPVIDGVQTIKILNDNHSLVGHPYQDCTVLTIDGEDALLHIQKWIDAHFGFSKDAGVRLNKALSQLIFNTQKMDWVYYSGQFTTRTALPEREKVVFKVRCDMKAGGGGGKAAPNLIHKRGDGRLAQEVEDEQEKQQKQQEEDEEEEEEEEEEGVETLSIPWSIYRLVSWKSFEDTPSFIQANCLVLPPEPGKTVDEEPPKQQEQQQEQDDGESDGDNGGENKDDVKEEDEKTLLEKWKDIFDKEVEEIEELVDDLFHPNNNDSDDTQPNTTVASSSSSSVTTSSINDNNKHTKRMATPQKPSRRSVSDLQGHYYAQSMARQGRATVIERRQLPAIPSPNERAARLIFNGTSSGFFQLVKRPEIGVVVIPSHMVDQKTATKHLIEGFEQLHQRGVQKVVLDLTANGGGYVNFAYDLVDWMFPNETRTSVYESDMRSSMSIKALADRDLLDDQYDGYYCPNAFSDPVTGQPLDTNFFMDDRIERRVRSPLGYTPRVLMNHDLGKFELGMPWQHHPQDMVLLTDGACGSACGMSLNRLKNRHGVASYAIGGRAKEDLSLFSFAGASVYGLDDLLNDFESLGVDAPMRRMLYRGIYRVPVMEFFQENDPVPIEYHPSLYKADFHLDYTPETARHHEKFWELIADNHWKP</sequence>
<dbReference type="GO" id="GO:0008236">
    <property type="term" value="F:serine-type peptidase activity"/>
    <property type="evidence" value="ECO:0007669"/>
    <property type="project" value="InterPro"/>
</dbReference>
<gene>
    <name evidence="3" type="ORF">DFQ27_008337</name>
</gene>
<feature type="compositionally biased region" description="Acidic residues" evidence="1">
    <location>
        <begin position="353"/>
        <end position="367"/>
    </location>
</feature>
<feature type="region of interest" description="Disordered" evidence="1">
    <location>
        <begin position="399"/>
        <end position="443"/>
    </location>
</feature>
<dbReference type="Gene3D" id="3.90.226.10">
    <property type="entry name" value="2-enoyl-CoA Hydratase, Chain A, domain 1"/>
    <property type="match status" value="1"/>
</dbReference>
<proteinExistence type="predicted"/>
<name>A0A9P6PTY4_9FUNG</name>
<dbReference type="AlphaFoldDB" id="A0A9P6PTY4"/>
<dbReference type="InterPro" id="IPR029045">
    <property type="entry name" value="ClpP/crotonase-like_dom_sf"/>
</dbReference>
<feature type="region of interest" description="Disordered" evidence="1">
    <location>
        <begin position="468"/>
        <end position="520"/>
    </location>
</feature>
<feature type="compositionally biased region" description="Basic and acidic residues" evidence="1">
    <location>
        <begin position="1"/>
        <end position="16"/>
    </location>
</feature>
<dbReference type="SUPFAM" id="SSF52096">
    <property type="entry name" value="ClpP/crotonase"/>
    <property type="match status" value="1"/>
</dbReference>
<protein>
    <recommendedName>
        <fullName evidence="2">Tail specific protease domain-containing protein</fullName>
    </recommendedName>
</protein>
<feature type="domain" description="Tail specific protease" evidence="2">
    <location>
        <begin position="576"/>
        <end position="740"/>
    </location>
</feature>
<dbReference type="PANTHER" id="PTHR37049">
    <property type="entry name" value="PEPTIDASE S41 FAMILY PROTEIN"/>
    <property type="match status" value="1"/>
</dbReference>
<dbReference type="Pfam" id="PF03572">
    <property type="entry name" value="Peptidase_S41"/>
    <property type="match status" value="1"/>
</dbReference>
<dbReference type="PANTHER" id="PTHR37049:SF4">
    <property type="entry name" value="RHODANESE DOMAIN-CONTAINING PROTEIN"/>
    <property type="match status" value="1"/>
</dbReference>
<accession>A0A9P6PTY4</accession>